<dbReference type="EMBL" id="CP039351">
    <property type="protein sequence ID" value="QCD99210.1"/>
    <property type="molecule type" value="Genomic_DNA"/>
</dbReference>
<sequence>MRGRSGDRSGGSSVDDGRRRRWRLRWSRCASQGLERRGERRWGSEIWPIPRMLEKKGERDAPPIKLLAVVDVVARAPRRPERVQRRWVRFFGAVRQ</sequence>
<dbReference type="AlphaFoldDB" id="A0A4D6MEQ5"/>
<gene>
    <name evidence="1" type="ORF">DEO72_LG7g491</name>
</gene>
<evidence type="ECO:0000313" key="2">
    <source>
        <dbReference type="Proteomes" id="UP000501690"/>
    </source>
</evidence>
<organism evidence="1 2">
    <name type="scientific">Vigna unguiculata</name>
    <name type="common">Cowpea</name>
    <dbReference type="NCBI Taxonomy" id="3917"/>
    <lineage>
        <taxon>Eukaryota</taxon>
        <taxon>Viridiplantae</taxon>
        <taxon>Streptophyta</taxon>
        <taxon>Embryophyta</taxon>
        <taxon>Tracheophyta</taxon>
        <taxon>Spermatophyta</taxon>
        <taxon>Magnoliopsida</taxon>
        <taxon>eudicotyledons</taxon>
        <taxon>Gunneridae</taxon>
        <taxon>Pentapetalae</taxon>
        <taxon>rosids</taxon>
        <taxon>fabids</taxon>
        <taxon>Fabales</taxon>
        <taxon>Fabaceae</taxon>
        <taxon>Papilionoideae</taxon>
        <taxon>50 kb inversion clade</taxon>
        <taxon>NPAAA clade</taxon>
        <taxon>indigoferoid/millettioid clade</taxon>
        <taxon>Phaseoleae</taxon>
        <taxon>Vigna</taxon>
    </lineage>
</organism>
<evidence type="ECO:0000313" key="1">
    <source>
        <dbReference type="EMBL" id="QCD99210.1"/>
    </source>
</evidence>
<keyword evidence="2" id="KW-1185">Reference proteome</keyword>
<name>A0A4D6MEQ5_VIGUN</name>
<accession>A0A4D6MEQ5</accession>
<protein>
    <submittedName>
        <fullName evidence="1">Uncharacterized protein</fullName>
    </submittedName>
</protein>
<proteinExistence type="predicted"/>
<reference evidence="1 2" key="1">
    <citation type="submission" date="2019-04" db="EMBL/GenBank/DDBJ databases">
        <title>An improved genome assembly and genetic linkage map for asparagus bean, Vigna unguiculata ssp. sesquipedialis.</title>
        <authorList>
            <person name="Xia Q."/>
            <person name="Zhang R."/>
            <person name="Dong Y."/>
        </authorList>
    </citation>
    <scope>NUCLEOTIDE SEQUENCE [LARGE SCALE GENOMIC DNA]</scope>
    <source>
        <tissue evidence="1">Leaf</tissue>
    </source>
</reference>
<dbReference type="Proteomes" id="UP000501690">
    <property type="component" value="Linkage Group LG7"/>
</dbReference>